<dbReference type="GO" id="GO:0005524">
    <property type="term" value="F:ATP binding"/>
    <property type="evidence" value="ECO:0007669"/>
    <property type="project" value="UniProtKB-KW"/>
</dbReference>
<evidence type="ECO:0000256" key="1">
    <source>
        <dbReference type="ARBA" id="ARBA00001946"/>
    </source>
</evidence>
<gene>
    <name evidence="12" type="ORF">SAMN05216241_11078</name>
</gene>
<evidence type="ECO:0000259" key="10">
    <source>
        <dbReference type="PROSITE" id="PS51986"/>
    </source>
</evidence>
<dbReference type="InterPro" id="IPR036651">
    <property type="entry name" value="Gln_synt_N_sf"/>
</dbReference>
<dbReference type="EMBL" id="FNCE01000010">
    <property type="protein sequence ID" value="SDG38881.1"/>
    <property type="molecule type" value="Genomic_DNA"/>
</dbReference>
<keyword evidence="5" id="KW-0547">Nucleotide-binding</keyword>
<dbReference type="SUPFAM" id="SSF54368">
    <property type="entry name" value="Glutamine synthetase, N-terminal domain"/>
    <property type="match status" value="1"/>
</dbReference>
<dbReference type="PANTHER" id="PTHR43785">
    <property type="entry name" value="GAMMA-GLUTAMYLPUTRESCINE SYNTHETASE"/>
    <property type="match status" value="1"/>
</dbReference>
<dbReference type="STRING" id="1082479.SAMN05216241_11078"/>
<dbReference type="Gene3D" id="3.30.590.10">
    <property type="entry name" value="Glutamine synthetase/guanido kinase, catalytic domain"/>
    <property type="match status" value="1"/>
</dbReference>
<evidence type="ECO:0000256" key="5">
    <source>
        <dbReference type="ARBA" id="ARBA00022741"/>
    </source>
</evidence>
<dbReference type="InterPro" id="IPR014746">
    <property type="entry name" value="Gln_synth/guanido_kin_cat_dom"/>
</dbReference>
<dbReference type="SMART" id="SM01230">
    <property type="entry name" value="Gln-synt_C"/>
    <property type="match status" value="1"/>
</dbReference>
<dbReference type="SUPFAM" id="SSF55931">
    <property type="entry name" value="Glutamine synthetase/guanido kinase"/>
    <property type="match status" value="1"/>
</dbReference>
<evidence type="ECO:0000256" key="2">
    <source>
        <dbReference type="ARBA" id="ARBA00003117"/>
    </source>
</evidence>
<evidence type="ECO:0000259" key="11">
    <source>
        <dbReference type="PROSITE" id="PS51987"/>
    </source>
</evidence>
<dbReference type="PANTHER" id="PTHR43785:SF12">
    <property type="entry name" value="TYPE-1 GLUTAMINE SYNTHETASE 2"/>
    <property type="match status" value="1"/>
</dbReference>
<proteinExistence type="inferred from homology"/>
<keyword evidence="7" id="KW-0535">Nitrogen fixation</keyword>
<dbReference type="GO" id="GO:0004356">
    <property type="term" value="F:glutamine synthetase activity"/>
    <property type="evidence" value="ECO:0007669"/>
    <property type="project" value="InterPro"/>
</dbReference>
<comment type="similarity">
    <text evidence="3 8 9">Belongs to the glutamine synthetase family.</text>
</comment>
<name>A0A1G7TUS7_9PROT</name>
<dbReference type="PROSITE" id="PS51986">
    <property type="entry name" value="GS_BETA_GRASP"/>
    <property type="match status" value="1"/>
</dbReference>
<dbReference type="GO" id="GO:0006542">
    <property type="term" value="P:glutamine biosynthetic process"/>
    <property type="evidence" value="ECO:0007669"/>
    <property type="project" value="InterPro"/>
</dbReference>
<reference evidence="12 13" key="1">
    <citation type="submission" date="2016-10" db="EMBL/GenBank/DDBJ databases">
        <authorList>
            <person name="de Groot N.N."/>
        </authorList>
    </citation>
    <scope>NUCLEOTIDE SEQUENCE [LARGE SCALE GENOMIC DNA]</scope>
    <source>
        <strain evidence="12 13">DSM 25584</strain>
    </source>
</reference>
<evidence type="ECO:0000256" key="7">
    <source>
        <dbReference type="ARBA" id="ARBA00023231"/>
    </source>
</evidence>
<dbReference type="OrthoDB" id="9807095at2"/>
<dbReference type="InterPro" id="IPR008146">
    <property type="entry name" value="Gln_synth_cat_dom"/>
</dbReference>
<dbReference type="FunFam" id="3.30.590.10:FF:000005">
    <property type="entry name" value="Probable glutamine synthetase"/>
    <property type="match status" value="1"/>
</dbReference>
<feature type="domain" description="GS beta-grasp" evidence="10">
    <location>
        <begin position="14"/>
        <end position="109"/>
    </location>
</feature>
<keyword evidence="6" id="KW-0067">ATP-binding</keyword>
<accession>A0A1G7TUS7</accession>
<dbReference type="Pfam" id="PF00120">
    <property type="entry name" value="Gln-synt_C"/>
    <property type="match status" value="1"/>
</dbReference>
<evidence type="ECO:0000256" key="6">
    <source>
        <dbReference type="ARBA" id="ARBA00022840"/>
    </source>
</evidence>
<keyword evidence="4" id="KW-0436">Ligase</keyword>
<keyword evidence="13" id="KW-1185">Reference proteome</keyword>
<comment type="cofactor">
    <cofactor evidence="1">
        <name>Mg(2+)</name>
        <dbReference type="ChEBI" id="CHEBI:18420"/>
    </cofactor>
</comment>
<evidence type="ECO:0000256" key="9">
    <source>
        <dbReference type="RuleBase" id="RU000384"/>
    </source>
</evidence>
<dbReference type="Proteomes" id="UP000199415">
    <property type="component" value="Unassembled WGS sequence"/>
</dbReference>
<organism evidence="12 13">
    <name type="scientific">Limimonas halophila</name>
    <dbReference type="NCBI Taxonomy" id="1082479"/>
    <lineage>
        <taxon>Bacteria</taxon>
        <taxon>Pseudomonadati</taxon>
        <taxon>Pseudomonadota</taxon>
        <taxon>Alphaproteobacteria</taxon>
        <taxon>Rhodospirillales</taxon>
        <taxon>Rhodovibrionaceae</taxon>
        <taxon>Limimonas</taxon>
    </lineage>
</organism>
<feature type="domain" description="GS catalytic" evidence="11">
    <location>
        <begin position="116"/>
        <end position="451"/>
    </location>
</feature>
<dbReference type="InterPro" id="IPR008147">
    <property type="entry name" value="Gln_synt_N"/>
</dbReference>
<dbReference type="PROSITE" id="PS51987">
    <property type="entry name" value="GS_CATALYTIC"/>
    <property type="match status" value="1"/>
</dbReference>
<evidence type="ECO:0000256" key="4">
    <source>
        <dbReference type="ARBA" id="ARBA00022598"/>
    </source>
</evidence>
<protein>
    <submittedName>
        <fullName evidence="12">L-glutamine synthetase</fullName>
    </submittedName>
</protein>
<evidence type="ECO:0000256" key="8">
    <source>
        <dbReference type="PROSITE-ProRule" id="PRU01330"/>
    </source>
</evidence>
<evidence type="ECO:0000256" key="3">
    <source>
        <dbReference type="ARBA" id="ARBA00009897"/>
    </source>
</evidence>
<sequence>MMTLDELRQAAEAGTIDTVLVCFPDMDGRLLGKRATVHFFLESVVEETHACDYLLACDMDMEPVPGYKVASWDLGYGDFVLKPDLNTLRRVSWLEGTALVLADLTDEEGHDLSHAPRNVLKKQLARLDAKGWRAMMGSELEFYVFDETFGTAADKGYKNLDYAGNYIQDYHILQTTKEEPLIRAIRNHMDRTDIPVEVSKGEFGPGQEEINLKFAEALEMADRHTIYKNGAKEIAHFEGYAITFMAKYAFEYAGSSFHLHSSLWDKNAGAPLFPDADAPHGMSKLFRHYLAGQLALFREMTYFFAPYVNSYKRFQAASFAPTKAAWSFDNRTAGFRIIGHGKGRRVECRIPGADANPYLAYAATLAAGLYGIENELELPEPFSGNAYDAVDIPDVPKTLRESIEALDTSKVMRDALGDEVVDHYVHTARWEQYEYDRRVTDWERQRLFERC</sequence>
<dbReference type="GO" id="GO:0042402">
    <property type="term" value="P:biogenic amine catabolic process"/>
    <property type="evidence" value="ECO:0007669"/>
    <property type="project" value="UniProtKB-ARBA"/>
</dbReference>
<evidence type="ECO:0000313" key="12">
    <source>
        <dbReference type="EMBL" id="SDG38881.1"/>
    </source>
</evidence>
<dbReference type="Gene3D" id="3.10.20.70">
    <property type="entry name" value="Glutamine synthetase, N-terminal domain"/>
    <property type="match status" value="1"/>
</dbReference>
<evidence type="ECO:0000313" key="13">
    <source>
        <dbReference type="Proteomes" id="UP000199415"/>
    </source>
</evidence>
<comment type="function">
    <text evidence="2">Catalyzes the ATP-dependent biosynthesis of glutamine from glutamate and ammonia.</text>
</comment>
<dbReference type="AlphaFoldDB" id="A0A1G7TUS7"/>
<dbReference type="GO" id="GO:0006576">
    <property type="term" value="P:biogenic amine metabolic process"/>
    <property type="evidence" value="ECO:0007669"/>
    <property type="project" value="UniProtKB-ARBA"/>
</dbReference>